<dbReference type="InterPro" id="IPR004477">
    <property type="entry name" value="ComEC_N"/>
</dbReference>
<reference evidence="9" key="1">
    <citation type="submission" date="2020-05" db="EMBL/GenBank/DDBJ databases">
        <authorList>
            <person name="Chiriac C."/>
            <person name="Salcher M."/>
            <person name="Ghai R."/>
            <person name="Kavagutti S V."/>
        </authorList>
    </citation>
    <scope>NUCLEOTIDE SEQUENCE</scope>
</reference>
<keyword evidence="3 6" id="KW-0812">Transmembrane</keyword>
<dbReference type="InterPro" id="IPR036866">
    <property type="entry name" value="RibonucZ/Hydroxyglut_hydro"/>
</dbReference>
<dbReference type="GO" id="GO:0030420">
    <property type="term" value="P:establishment of competence for transformation"/>
    <property type="evidence" value="ECO:0007669"/>
    <property type="project" value="InterPro"/>
</dbReference>
<feature type="transmembrane region" description="Helical" evidence="6">
    <location>
        <begin position="342"/>
        <end position="362"/>
    </location>
</feature>
<evidence type="ECO:0000256" key="6">
    <source>
        <dbReference type="SAM" id="Phobius"/>
    </source>
</evidence>
<feature type="transmembrane region" description="Helical" evidence="6">
    <location>
        <begin position="153"/>
        <end position="175"/>
    </location>
</feature>
<dbReference type="NCBIfam" id="TIGR00361">
    <property type="entry name" value="ComEC_Rec2"/>
    <property type="match status" value="1"/>
</dbReference>
<feature type="transmembrane region" description="Helical" evidence="6">
    <location>
        <begin position="392"/>
        <end position="412"/>
    </location>
</feature>
<comment type="subcellular location">
    <subcellularLocation>
        <location evidence="1">Cell membrane</location>
        <topology evidence="1">Multi-pass membrane protein</topology>
    </subcellularLocation>
</comment>
<dbReference type="InterPro" id="IPR052159">
    <property type="entry name" value="Competence_DNA_uptake"/>
</dbReference>
<sequence length="678" mass="74060">MAHFGDTAEVEGVIQSDPIIKAGKIIGSRLQDDQFSVLFKLTKIEGVSVNLPTRLKYDLNSKVGIDQKVKLKARFIKSKERKVAALLIANGKISILTDSRKLFSTTSGIRDSFRKLVKHSDAGSLIPGMVLGDTSLQNSVFADKMRRVGLSHLTAVSGANFALVASFLLWLLQFIVAKIRIRIQIVTLILVLFIFLVRPTPSVLRASVMTGVLLFAKLRGEKSTGIPALGCAIALLILLDPFQAIDPGFSLSVLATAGILIFSPVIKYKLGNYIKHEWLVEAISIPVSATLFCIPIIVLLSSQLSLITVPANILVAPVIAPITVLGFIAAVFSPFIPTISTILLFIATPIANWIVTICQIMNSSPVITFNQSGFFIATFILLITAALTKKLWLSGVVILLLVLQLFFNSMVWPGKNWQIANCDVGQGDGLVINLGDSSGLVIDTGPDPLKINQCLHKLKIKKIPLLVLTHFHADHVGGLSSVIKDRKIGQVWISNLLEPEASYKSVLTLLKGIELRTVKEGDRFTSSNNNLDIMVLWPRAITQDFQTLPGDGSTVNNSSISLIIRIKSLSIFVAGDIEPAVQEIITKSGYLAAVDVLKVCHHGSKYQYLPMLDQLKPKIAIISVGAGNSYGHPDPEYINELKRRNIKVLRTDISGGVSLAPPNRIRVTGKEWWQIRWG</sequence>
<feature type="transmembrane region" description="Helical" evidence="6">
    <location>
        <begin position="248"/>
        <end position="266"/>
    </location>
</feature>
<dbReference type="SUPFAM" id="SSF56281">
    <property type="entry name" value="Metallo-hydrolase/oxidoreductase"/>
    <property type="match status" value="1"/>
</dbReference>
<evidence type="ECO:0000256" key="5">
    <source>
        <dbReference type="ARBA" id="ARBA00023136"/>
    </source>
</evidence>
<dbReference type="InterPro" id="IPR004797">
    <property type="entry name" value="Competence_ComEC/Rec2"/>
</dbReference>
<dbReference type="InterPro" id="IPR035681">
    <property type="entry name" value="ComA-like_MBL"/>
</dbReference>
<evidence type="ECO:0000256" key="3">
    <source>
        <dbReference type="ARBA" id="ARBA00022692"/>
    </source>
</evidence>
<dbReference type="Gene3D" id="3.60.15.10">
    <property type="entry name" value="Ribonuclease Z/Hydroxyacylglutathione hydrolase-like"/>
    <property type="match status" value="1"/>
</dbReference>
<feature type="domain" description="ComEC/Rec2-related protein" evidence="8">
    <location>
        <begin position="129"/>
        <end position="388"/>
    </location>
</feature>
<feature type="transmembrane region" description="Helical" evidence="6">
    <location>
        <begin position="368"/>
        <end position="387"/>
    </location>
</feature>
<organism evidence="9">
    <name type="scientific">freshwater metagenome</name>
    <dbReference type="NCBI Taxonomy" id="449393"/>
    <lineage>
        <taxon>unclassified sequences</taxon>
        <taxon>metagenomes</taxon>
        <taxon>ecological metagenomes</taxon>
    </lineage>
</organism>
<evidence type="ECO:0000256" key="4">
    <source>
        <dbReference type="ARBA" id="ARBA00022989"/>
    </source>
</evidence>
<gene>
    <name evidence="9" type="ORF">UFOPK3608_00096</name>
</gene>
<feature type="domain" description="Metallo-beta-lactamase" evidence="7">
    <location>
        <begin position="424"/>
        <end position="623"/>
    </location>
</feature>
<keyword evidence="5 6" id="KW-0472">Membrane</keyword>
<feature type="transmembrane region" description="Helical" evidence="6">
    <location>
        <begin position="181"/>
        <end position="197"/>
    </location>
</feature>
<feature type="transmembrane region" description="Helical" evidence="6">
    <location>
        <begin position="313"/>
        <end position="335"/>
    </location>
</feature>
<dbReference type="NCBIfam" id="TIGR00360">
    <property type="entry name" value="ComEC_N-term"/>
    <property type="match status" value="1"/>
</dbReference>
<accession>A0A6J7FV40</accession>
<dbReference type="Pfam" id="PF03772">
    <property type="entry name" value="Competence"/>
    <property type="match status" value="1"/>
</dbReference>
<dbReference type="EMBL" id="CAFBMP010000002">
    <property type="protein sequence ID" value="CAB4896610.1"/>
    <property type="molecule type" value="Genomic_DNA"/>
</dbReference>
<evidence type="ECO:0000256" key="2">
    <source>
        <dbReference type="ARBA" id="ARBA00022475"/>
    </source>
</evidence>
<dbReference type="PANTHER" id="PTHR30619:SF1">
    <property type="entry name" value="RECOMBINATION PROTEIN 2"/>
    <property type="match status" value="1"/>
</dbReference>
<proteinExistence type="predicted"/>
<evidence type="ECO:0000313" key="9">
    <source>
        <dbReference type="EMBL" id="CAB4896610.1"/>
    </source>
</evidence>
<dbReference type="GO" id="GO:0005886">
    <property type="term" value="C:plasma membrane"/>
    <property type="evidence" value="ECO:0007669"/>
    <property type="project" value="UniProtKB-SubCell"/>
</dbReference>
<keyword evidence="2" id="KW-1003">Cell membrane</keyword>
<evidence type="ECO:0000259" key="8">
    <source>
        <dbReference type="Pfam" id="PF03772"/>
    </source>
</evidence>
<dbReference type="AlphaFoldDB" id="A0A6J7FV40"/>
<keyword evidence="4 6" id="KW-1133">Transmembrane helix</keyword>
<evidence type="ECO:0000256" key="1">
    <source>
        <dbReference type="ARBA" id="ARBA00004651"/>
    </source>
</evidence>
<dbReference type="InterPro" id="IPR001279">
    <property type="entry name" value="Metallo-B-lactamas"/>
</dbReference>
<dbReference type="Pfam" id="PF00753">
    <property type="entry name" value="Lactamase_B"/>
    <property type="match status" value="1"/>
</dbReference>
<evidence type="ECO:0000259" key="7">
    <source>
        <dbReference type="Pfam" id="PF00753"/>
    </source>
</evidence>
<feature type="transmembrane region" description="Helical" evidence="6">
    <location>
        <begin position="278"/>
        <end position="301"/>
    </location>
</feature>
<name>A0A6J7FV40_9ZZZZ</name>
<dbReference type="CDD" id="cd07731">
    <property type="entry name" value="ComA-like_MBL-fold"/>
    <property type="match status" value="1"/>
</dbReference>
<protein>
    <submittedName>
        <fullName evidence="9">Unannotated protein</fullName>
    </submittedName>
</protein>
<dbReference type="PANTHER" id="PTHR30619">
    <property type="entry name" value="DNA INTERNALIZATION/COMPETENCE PROTEIN COMEC/REC2"/>
    <property type="match status" value="1"/>
</dbReference>